<dbReference type="OMA" id="NHATYID"/>
<dbReference type="SUPFAM" id="SSF51735">
    <property type="entry name" value="NAD(P)-binding Rossmann-fold domains"/>
    <property type="match status" value="1"/>
</dbReference>
<gene>
    <name evidence="3" type="ORF">UCREL1_792</name>
</gene>
<dbReference type="AlphaFoldDB" id="M7T5K5"/>
<evidence type="ECO:0000313" key="3">
    <source>
        <dbReference type="EMBL" id="EMR72153.1"/>
    </source>
</evidence>
<evidence type="ECO:0000256" key="1">
    <source>
        <dbReference type="ARBA" id="ARBA00006484"/>
    </source>
</evidence>
<dbReference type="GO" id="GO:0016491">
    <property type="term" value="F:oxidoreductase activity"/>
    <property type="evidence" value="ECO:0007669"/>
    <property type="project" value="UniProtKB-KW"/>
</dbReference>
<sequence>MTDDNKPPGFVSFTKSWHSKPYPFISPTRPELSARGKNIVITGGGTGIGQATGVAFAKAGAKSIAILGRRADKLEASEAAILAAVASEGTTTTTTTTTVLHETVDLLDRAQTAAAFDSIARKVGGKIDVLVSNAGLAGDVGPMATYSAETFTKVFEANVITALHAFQAFLPHAGPEPVLVNTSTGLAHVAPWAGSGAYPTAKAAALKMTDYIAAENPQVRVVSVHPGWIPTDFNAYQKEAPDSIELPASFIVWVVSPEGAFLKSKYVWANWDARELLERAEEIKGSRVLTWALEGVPM</sequence>
<comment type="similarity">
    <text evidence="1">Belongs to the short-chain dehydrogenases/reductases (SDR) family.</text>
</comment>
<dbReference type="PANTHER" id="PTHR42901:SF1">
    <property type="entry name" value="ALCOHOL DEHYDROGENASE"/>
    <property type="match status" value="1"/>
</dbReference>
<dbReference type="EMBL" id="KB705512">
    <property type="protein sequence ID" value="EMR72153.1"/>
    <property type="molecule type" value="Genomic_DNA"/>
</dbReference>
<accession>M7T5K5</accession>
<dbReference type="KEGG" id="ela:UCREL1_792"/>
<keyword evidence="2" id="KW-0560">Oxidoreductase</keyword>
<evidence type="ECO:0000256" key="2">
    <source>
        <dbReference type="ARBA" id="ARBA00023002"/>
    </source>
</evidence>
<name>M7T5K5_EUTLA</name>
<keyword evidence="4" id="KW-1185">Reference proteome</keyword>
<dbReference type="Pfam" id="PF00106">
    <property type="entry name" value="adh_short"/>
    <property type="match status" value="1"/>
</dbReference>
<protein>
    <submittedName>
        <fullName evidence="3">Putative short chain dehydrogenase reductase family protein</fullName>
    </submittedName>
</protein>
<reference evidence="4" key="1">
    <citation type="journal article" date="2013" name="Genome Announc.">
        <title>Draft genome sequence of the grapevine dieback fungus Eutypa lata UCR-EL1.</title>
        <authorList>
            <person name="Blanco-Ulate B."/>
            <person name="Rolshausen P.E."/>
            <person name="Cantu D."/>
        </authorList>
    </citation>
    <scope>NUCLEOTIDE SEQUENCE [LARGE SCALE GENOMIC DNA]</scope>
    <source>
        <strain evidence="4">UCR-EL1</strain>
    </source>
</reference>
<dbReference type="PRINTS" id="PR00081">
    <property type="entry name" value="GDHRDH"/>
</dbReference>
<evidence type="ECO:0000313" key="4">
    <source>
        <dbReference type="Proteomes" id="UP000012174"/>
    </source>
</evidence>
<dbReference type="InterPro" id="IPR002347">
    <property type="entry name" value="SDR_fam"/>
</dbReference>
<dbReference type="eggNOG" id="KOG0725">
    <property type="taxonomic scope" value="Eukaryota"/>
</dbReference>
<dbReference type="OrthoDB" id="1933717at2759"/>
<proteinExistence type="inferred from homology"/>
<dbReference type="InterPro" id="IPR036291">
    <property type="entry name" value="NAD(P)-bd_dom_sf"/>
</dbReference>
<organism evidence="3 4">
    <name type="scientific">Eutypa lata (strain UCR-EL1)</name>
    <name type="common">Grapevine dieback disease fungus</name>
    <name type="synonym">Eutypa armeniacae</name>
    <dbReference type="NCBI Taxonomy" id="1287681"/>
    <lineage>
        <taxon>Eukaryota</taxon>
        <taxon>Fungi</taxon>
        <taxon>Dikarya</taxon>
        <taxon>Ascomycota</taxon>
        <taxon>Pezizomycotina</taxon>
        <taxon>Sordariomycetes</taxon>
        <taxon>Xylariomycetidae</taxon>
        <taxon>Xylariales</taxon>
        <taxon>Diatrypaceae</taxon>
        <taxon>Eutypa</taxon>
    </lineage>
</organism>
<dbReference type="Gene3D" id="3.40.50.720">
    <property type="entry name" value="NAD(P)-binding Rossmann-like Domain"/>
    <property type="match status" value="1"/>
</dbReference>
<dbReference type="PANTHER" id="PTHR42901">
    <property type="entry name" value="ALCOHOL DEHYDROGENASE"/>
    <property type="match status" value="1"/>
</dbReference>
<dbReference type="Proteomes" id="UP000012174">
    <property type="component" value="Unassembled WGS sequence"/>
</dbReference>
<dbReference type="HOGENOM" id="CLU_010194_8_2_1"/>